<feature type="compositionally biased region" description="Basic and acidic residues" evidence="2">
    <location>
        <begin position="373"/>
        <end position="385"/>
    </location>
</feature>
<feature type="compositionally biased region" description="Basic and acidic residues" evidence="2">
    <location>
        <begin position="438"/>
        <end position="452"/>
    </location>
</feature>
<proteinExistence type="inferred from homology"/>
<evidence type="ECO:0000256" key="1">
    <source>
        <dbReference type="ARBA" id="ARBA00006141"/>
    </source>
</evidence>
<dbReference type="Pfam" id="PF00244">
    <property type="entry name" value="14-3-3"/>
    <property type="match status" value="1"/>
</dbReference>
<feature type="compositionally biased region" description="Pro residues" evidence="2">
    <location>
        <begin position="197"/>
        <end position="209"/>
    </location>
</feature>
<comment type="similarity">
    <text evidence="1">Belongs to the 14-3-3 family.</text>
</comment>
<feature type="compositionally biased region" description="Basic and acidic residues" evidence="2">
    <location>
        <begin position="142"/>
        <end position="162"/>
    </location>
</feature>
<reference evidence="4" key="1">
    <citation type="submission" date="2023-07" db="EMBL/GenBank/DDBJ databases">
        <title>Black Yeasts Isolated from many extreme environments.</title>
        <authorList>
            <person name="Coleine C."/>
            <person name="Stajich J.E."/>
            <person name="Selbmann L."/>
        </authorList>
    </citation>
    <scope>NUCLEOTIDE SEQUENCE</scope>
    <source>
        <strain evidence="4">CCFEE 5485</strain>
    </source>
</reference>
<feature type="compositionally biased region" description="Polar residues" evidence="2">
    <location>
        <begin position="362"/>
        <end position="372"/>
    </location>
</feature>
<comment type="caution">
    <text evidence="4">The sequence shown here is derived from an EMBL/GenBank/DDBJ whole genome shotgun (WGS) entry which is preliminary data.</text>
</comment>
<name>A0AAE0WIC4_9PEZI</name>
<dbReference type="EMBL" id="JAUTXT010000064">
    <property type="protein sequence ID" value="KAK3670028.1"/>
    <property type="molecule type" value="Genomic_DNA"/>
</dbReference>
<feature type="region of interest" description="Disordered" evidence="2">
    <location>
        <begin position="332"/>
        <end position="501"/>
    </location>
</feature>
<evidence type="ECO:0000313" key="5">
    <source>
        <dbReference type="Proteomes" id="UP001274830"/>
    </source>
</evidence>
<feature type="compositionally biased region" description="Polar residues" evidence="2">
    <location>
        <begin position="180"/>
        <end position="189"/>
    </location>
</feature>
<feature type="compositionally biased region" description="Low complexity" evidence="2">
    <location>
        <begin position="453"/>
        <end position="463"/>
    </location>
</feature>
<dbReference type="AlphaFoldDB" id="A0AAE0WIC4"/>
<feature type="compositionally biased region" description="Low complexity" evidence="2">
    <location>
        <begin position="471"/>
        <end position="497"/>
    </location>
</feature>
<feature type="region of interest" description="Disordered" evidence="2">
    <location>
        <begin position="121"/>
        <end position="218"/>
    </location>
</feature>
<feature type="domain" description="14-3-3" evidence="3">
    <location>
        <begin position="245"/>
        <end position="323"/>
    </location>
</feature>
<keyword evidence="5" id="KW-1185">Reference proteome</keyword>
<accession>A0AAE0WIC4</accession>
<evidence type="ECO:0000259" key="3">
    <source>
        <dbReference type="Pfam" id="PF00244"/>
    </source>
</evidence>
<evidence type="ECO:0000313" key="4">
    <source>
        <dbReference type="EMBL" id="KAK3670028.1"/>
    </source>
</evidence>
<feature type="compositionally biased region" description="Low complexity" evidence="2">
    <location>
        <begin position="123"/>
        <end position="135"/>
    </location>
</feature>
<organism evidence="4 5">
    <name type="scientific">Recurvomyces mirabilis</name>
    <dbReference type="NCBI Taxonomy" id="574656"/>
    <lineage>
        <taxon>Eukaryota</taxon>
        <taxon>Fungi</taxon>
        <taxon>Dikarya</taxon>
        <taxon>Ascomycota</taxon>
        <taxon>Pezizomycotina</taxon>
        <taxon>Dothideomycetes</taxon>
        <taxon>Dothideomycetidae</taxon>
        <taxon>Mycosphaerellales</taxon>
        <taxon>Teratosphaeriaceae</taxon>
        <taxon>Recurvomyces</taxon>
    </lineage>
</organism>
<feature type="compositionally biased region" description="Basic and acidic residues" evidence="2">
    <location>
        <begin position="415"/>
        <end position="425"/>
    </location>
</feature>
<protein>
    <recommendedName>
        <fullName evidence="3">14-3-3 domain-containing protein</fullName>
    </recommendedName>
</protein>
<dbReference type="InterPro" id="IPR036815">
    <property type="entry name" value="14-3-3_dom_sf"/>
</dbReference>
<dbReference type="Proteomes" id="UP001274830">
    <property type="component" value="Unassembled WGS sequence"/>
</dbReference>
<gene>
    <name evidence="4" type="ORF">LTR78_010059</name>
</gene>
<sequence length="571" mass="62293">MAVSLIEEKVLGRLAKYSAPSNALLSASLYQVLGLSILLSRKLVKAQRVRRLDMTRDTKSLKLYHHIIWLAREGLSITEVYILPYCQNGEQGPECRVMAAKLRASLYHVFCLFHNHPPISAMSPRSLDSDSPPSSGRAQKAGNERAKRSPGKSPRDGDGREYGKRRRRAGSSGLRDPIPSMTSETSYVTNPFAGPAQTPPPPGPPPPVPLDARRTPERPPGLARIEIPSPQASAAFLLPPLNYVPMAKEHFETAQQLATSLLPPANALRLSIALEYSAFLSDCEKQHERSVRVAARAVRAVYASKDGLDDDEFADAAELVKALALLVKRGTMQPTTQPSKEALDSPRKSVSSAPLIDRTIAVSPSNRMNKTRSPLERGPRLRTPDRLSTVAEDVSAEATSSSQTLAPVDPPLSRLSEKGARRKDSASSATSDKAAKRRALEAAEEIYRRDSAGGRSRTSGGSRQATPAEGSQQTTTAQPPPQDQQSTTIQQMMSGQQPQIGRPYTADEQLATDEQPTTDLPQLLRRDMTLRTSIEERRLAILMALKILTSVSEGLRVPERSHGGARAWRVI</sequence>
<dbReference type="Gene3D" id="1.20.190.20">
    <property type="entry name" value="14-3-3 domain"/>
    <property type="match status" value="1"/>
</dbReference>
<evidence type="ECO:0000256" key="2">
    <source>
        <dbReference type="SAM" id="MobiDB-lite"/>
    </source>
</evidence>
<dbReference type="SUPFAM" id="SSF48445">
    <property type="entry name" value="14-3-3 protein"/>
    <property type="match status" value="1"/>
</dbReference>
<dbReference type="InterPro" id="IPR023410">
    <property type="entry name" value="14-3-3_domain"/>
</dbReference>